<keyword evidence="2" id="KW-1185">Reference proteome</keyword>
<dbReference type="EMBL" id="JBBMFE010000022">
    <property type="protein sequence ID" value="MEQ2473992.1"/>
    <property type="molecule type" value="Genomic_DNA"/>
</dbReference>
<dbReference type="Proteomes" id="UP001438008">
    <property type="component" value="Unassembled WGS sequence"/>
</dbReference>
<sequence length="95" mass="10386">MKYAYLIMGRYDEKTDRAEIQDGKARIVGVKDLETACTVANELIKEGVNCIELCGGFGSAGAKAIIEATGNEIPIGYITHLPEQDELYAKVFSKK</sequence>
<evidence type="ECO:0000313" key="1">
    <source>
        <dbReference type="EMBL" id="MEQ2473992.1"/>
    </source>
</evidence>
<proteinExistence type="predicted"/>
<dbReference type="InterPro" id="IPR045441">
    <property type="entry name" value="DUF6506"/>
</dbReference>
<gene>
    <name evidence="1" type="ORF">WMO29_16090</name>
</gene>
<name>A0ABV1FLM6_9FIRM</name>
<evidence type="ECO:0000313" key="2">
    <source>
        <dbReference type="Proteomes" id="UP001438008"/>
    </source>
</evidence>
<accession>A0ABV1FLM6</accession>
<dbReference type="Pfam" id="PF20116">
    <property type="entry name" value="DUF6506"/>
    <property type="match status" value="1"/>
</dbReference>
<reference evidence="1 2" key="1">
    <citation type="submission" date="2024-03" db="EMBL/GenBank/DDBJ databases">
        <title>Human intestinal bacterial collection.</title>
        <authorList>
            <person name="Pauvert C."/>
            <person name="Hitch T.C.A."/>
            <person name="Clavel T."/>
        </authorList>
    </citation>
    <scope>NUCLEOTIDE SEQUENCE [LARGE SCALE GENOMIC DNA]</scope>
    <source>
        <strain evidence="1 2">CLA-AA-H132</strain>
    </source>
</reference>
<organism evidence="1 2">
    <name type="scientific">Laedolimicola intestinihominis</name>
    <dbReference type="NCBI Taxonomy" id="3133166"/>
    <lineage>
        <taxon>Bacteria</taxon>
        <taxon>Bacillati</taxon>
        <taxon>Bacillota</taxon>
        <taxon>Clostridia</taxon>
        <taxon>Lachnospirales</taxon>
        <taxon>Lachnospiraceae</taxon>
        <taxon>Laedolimicola</taxon>
    </lineage>
</organism>
<protein>
    <submittedName>
        <fullName evidence="1">DUF6506 family protein</fullName>
    </submittedName>
</protein>
<dbReference type="RefSeq" id="WP_178038481.1">
    <property type="nucleotide sequence ID" value="NZ_JBBMFE010000022.1"/>
</dbReference>
<comment type="caution">
    <text evidence="1">The sequence shown here is derived from an EMBL/GenBank/DDBJ whole genome shotgun (WGS) entry which is preliminary data.</text>
</comment>